<keyword evidence="3" id="KW-1185">Reference proteome</keyword>
<protein>
    <submittedName>
        <fullName evidence="2">Uncharacterized protein</fullName>
    </submittedName>
</protein>
<feature type="compositionally biased region" description="Polar residues" evidence="1">
    <location>
        <begin position="129"/>
        <end position="150"/>
    </location>
</feature>
<feature type="compositionally biased region" description="Basic residues" evidence="1">
    <location>
        <begin position="19"/>
        <end position="32"/>
    </location>
</feature>
<feature type="region of interest" description="Disordered" evidence="1">
    <location>
        <begin position="1"/>
        <end position="196"/>
    </location>
</feature>
<organism evidence="2 3">
    <name type="scientific">Crenichthys baileyi</name>
    <name type="common">White River springfish</name>
    <dbReference type="NCBI Taxonomy" id="28760"/>
    <lineage>
        <taxon>Eukaryota</taxon>
        <taxon>Metazoa</taxon>
        <taxon>Chordata</taxon>
        <taxon>Craniata</taxon>
        <taxon>Vertebrata</taxon>
        <taxon>Euteleostomi</taxon>
        <taxon>Actinopterygii</taxon>
        <taxon>Neopterygii</taxon>
        <taxon>Teleostei</taxon>
        <taxon>Neoteleostei</taxon>
        <taxon>Acanthomorphata</taxon>
        <taxon>Ovalentaria</taxon>
        <taxon>Atherinomorphae</taxon>
        <taxon>Cyprinodontiformes</taxon>
        <taxon>Goodeidae</taxon>
        <taxon>Crenichthys</taxon>
    </lineage>
</organism>
<dbReference type="EMBL" id="JAHHUM010001155">
    <property type="protein sequence ID" value="KAK5614665.1"/>
    <property type="molecule type" value="Genomic_DNA"/>
</dbReference>
<comment type="caution">
    <text evidence="2">The sequence shown here is derived from an EMBL/GenBank/DDBJ whole genome shotgun (WGS) entry which is preliminary data.</text>
</comment>
<feature type="compositionally biased region" description="Basic and acidic residues" evidence="1">
    <location>
        <begin position="1"/>
        <end position="12"/>
    </location>
</feature>
<gene>
    <name evidence="2" type="ORF">CRENBAI_006255</name>
</gene>
<feature type="compositionally biased region" description="Polar residues" evidence="1">
    <location>
        <begin position="112"/>
        <end position="122"/>
    </location>
</feature>
<feature type="compositionally biased region" description="Low complexity" evidence="1">
    <location>
        <begin position="48"/>
        <end position="63"/>
    </location>
</feature>
<dbReference type="Proteomes" id="UP001311232">
    <property type="component" value="Unassembled WGS sequence"/>
</dbReference>
<dbReference type="AlphaFoldDB" id="A0AAV9S0G6"/>
<accession>A0AAV9S0G6</accession>
<feature type="compositionally biased region" description="Polar residues" evidence="1">
    <location>
        <begin position="187"/>
        <end position="196"/>
    </location>
</feature>
<evidence type="ECO:0000256" key="1">
    <source>
        <dbReference type="SAM" id="MobiDB-lite"/>
    </source>
</evidence>
<evidence type="ECO:0000313" key="2">
    <source>
        <dbReference type="EMBL" id="KAK5614665.1"/>
    </source>
</evidence>
<name>A0AAV9S0G6_9TELE</name>
<proteinExistence type="predicted"/>
<sequence length="219" mass="24385">MKRSQPEAHSDDQECSFTPKKRADHPAHRNKNKRTESASASQTVKQIPRYTTPPTTMPMGKTPVQQVEGCHRRATARTAKRLQPTPPETHNHQHPGQPSKNNKAKPHLPPSQRHSNSNTTHPSIRDTVKTTNAKHTPPTRNHTTDKQTPPQYKAEKPHAITKPSDARPTAPTHDGQSRIAQDHHHSTPYSEGQNAAKSIPLFNGNTAIAKLCLFDISRI</sequence>
<evidence type="ECO:0000313" key="3">
    <source>
        <dbReference type="Proteomes" id="UP001311232"/>
    </source>
</evidence>
<reference evidence="2 3" key="1">
    <citation type="submission" date="2021-06" db="EMBL/GenBank/DDBJ databases">
        <authorList>
            <person name="Palmer J.M."/>
        </authorList>
    </citation>
    <scope>NUCLEOTIDE SEQUENCE [LARGE SCALE GENOMIC DNA]</scope>
    <source>
        <strain evidence="2 3">MEX-2019</strain>
        <tissue evidence="2">Muscle</tissue>
    </source>
</reference>